<evidence type="ECO:0000313" key="1">
    <source>
        <dbReference type="EMBL" id="UJO14349.1"/>
    </source>
</evidence>
<sequence length="174" mass="19398">MTDPRLQTRPSEANDEPPSYEVAQLHHQVDSIKTVTMQQYTPGTAIGPHLIRSGKLLSQQADLISIPIHTSYNDMLKLLHARFQARSGVQAPSKTMSFYCRIAIDYGGKRVLLDDDGWLAAKSLLLCRTTIGTGTELVFMFATKARGGGRSRGQRLRELFRKEARATCLIEPLL</sequence>
<gene>
    <name evidence="1" type="ORF">CLAFUR5_02637</name>
</gene>
<dbReference type="RefSeq" id="XP_047758715.1">
    <property type="nucleotide sequence ID" value="XM_047901785.1"/>
</dbReference>
<dbReference type="OrthoDB" id="10601951at2759"/>
<name>A0A9Q8LBT4_PASFU</name>
<proteinExistence type="predicted"/>
<dbReference type="EMBL" id="CP090164">
    <property type="protein sequence ID" value="UJO14349.1"/>
    <property type="molecule type" value="Genomic_DNA"/>
</dbReference>
<reference evidence="1" key="1">
    <citation type="submission" date="2021-12" db="EMBL/GenBank/DDBJ databases">
        <authorList>
            <person name="Zaccaron A."/>
            <person name="Stergiopoulos I."/>
        </authorList>
    </citation>
    <scope>NUCLEOTIDE SEQUENCE</scope>
    <source>
        <strain evidence="1">Race5_Kim</strain>
    </source>
</reference>
<dbReference type="GeneID" id="71982515"/>
<dbReference type="KEGG" id="ffu:CLAFUR5_02637"/>
<accession>A0A9Q8LBT4</accession>
<protein>
    <submittedName>
        <fullName evidence="1">Uncharacterized protein</fullName>
    </submittedName>
</protein>
<dbReference type="Proteomes" id="UP000756132">
    <property type="component" value="Chromosome 2"/>
</dbReference>
<dbReference type="AlphaFoldDB" id="A0A9Q8LBT4"/>
<reference evidence="1" key="2">
    <citation type="journal article" date="2022" name="Microb. Genom.">
        <title>A chromosome-scale genome assembly of the tomato pathogen Cladosporium fulvum reveals a compartmentalized genome architecture and the presence of a dispensable chromosome.</title>
        <authorList>
            <person name="Zaccaron A.Z."/>
            <person name="Chen L.H."/>
            <person name="Samaras A."/>
            <person name="Stergiopoulos I."/>
        </authorList>
    </citation>
    <scope>NUCLEOTIDE SEQUENCE</scope>
    <source>
        <strain evidence="1">Race5_Kim</strain>
    </source>
</reference>
<organism evidence="1 2">
    <name type="scientific">Passalora fulva</name>
    <name type="common">Tomato leaf mold</name>
    <name type="synonym">Cladosporium fulvum</name>
    <dbReference type="NCBI Taxonomy" id="5499"/>
    <lineage>
        <taxon>Eukaryota</taxon>
        <taxon>Fungi</taxon>
        <taxon>Dikarya</taxon>
        <taxon>Ascomycota</taxon>
        <taxon>Pezizomycotina</taxon>
        <taxon>Dothideomycetes</taxon>
        <taxon>Dothideomycetidae</taxon>
        <taxon>Mycosphaerellales</taxon>
        <taxon>Mycosphaerellaceae</taxon>
        <taxon>Fulvia</taxon>
    </lineage>
</organism>
<keyword evidence="2" id="KW-1185">Reference proteome</keyword>
<evidence type="ECO:0000313" key="2">
    <source>
        <dbReference type="Proteomes" id="UP000756132"/>
    </source>
</evidence>